<keyword evidence="2" id="KW-0812">Transmembrane</keyword>
<keyword evidence="2" id="KW-0472">Membrane</keyword>
<dbReference type="PRINTS" id="PR01228">
    <property type="entry name" value="EGGSHELL"/>
</dbReference>
<feature type="compositionally biased region" description="Gly residues" evidence="1">
    <location>
        <begin position="285"/>
        <end position="294"/>
    </location>
</feature>
<dbReference type="Proteomes" id="UP000655588">
    <property type="component" value="Unassembled WGS sequence"/>
</dbReference>
<feature type="region of interest" description="Disordered" evidence="1">
    <location>
        <begin position="276"/>
        <end position="295"/>
    </location>
</feature>
<evidence type="ECO:0000256" key="2">
    <source>
        <dbReference type="SAM" id="Phobius"/>
    </source>
</evidence>
<feature type="transmembrane region" description="Helical" evidence="2">
    <location>
        <begin position="180"/>
        <end position="204"/>
    </location>
</feature>
<dbReference type="GO" id="GO:0016020">
    <property type="term" value="C:membrane"/>
    <property type="evidence" value="ECO:0007669"/>
    <property type="project" value="TreeGrafter"/>
</dbReference>
<dbReference type="AlphaFoldDB" id="A0A833VMK2"/>
<proteinExistence type="predicted"/>
<evidence type="ECO:0000313" key="4">
    <source>
        <dbReference type="Proteomes" id="UP000655588"/>
    </source>
</evidence>
<dbReference type="InterPro" id="IPR012464">
    <property type="entry name" value="DUF1676"/>
</dbReference>
<reference evidence="3" key="1">
    <citation type="submission" date="2019-11" db="EMBL/GenBank/DDBJ databases">
        <title>The nuclear and mitochondrial genomes of Frieseomelitta varia - a highly eusocial stingless bee (Meliponini) with a permanently sterile worker caste.</title>
        <authorList>
            <person name="Freitas F.C.P."/>
            <person name="Lourenco A.P."/>
            <person name="Nunes F.M.F."/>
            <person name="Paschoal A.R."/>
            <person name="Abreu F.C.P."/>
            <person name="Barbin F.O."/>
            <person name="Bataglia L."/>
            <person name="Cardoso-Junior C.A.M."/>
            <person name="Cervoni M.S."/>
            <person name="Silva S.R."/>
            <person name="Dalarmi F."/>
            <person name="Del Lama M.A."/>
            <person name="Depintor T.S."/>
            <person name="Ferreira K.M."/>
            <person name="Goria P.S."/>
            <person name="Jaskot M.C."/>
            <person name="Lago D.C."/>
            <person name="Luna-Lucena D."/>
            <person name="Moda L.M."/>
            <person name="Nascimento L."/>
            <person name="Pedrino M."/>
            <person name="Rabico F.O."/>
            <person name="Sanches F.C."/>
            <person name="Santos D.E."/>
            <person name="Santos C.G."/>
            <person name="Vieira J."/>
            <person name="Lopes T.F."/>
            <person name="Barchuk A.R."/>
            <person name="Hartfelder K."/>
            <person name="Simoes Z.L.P."/>
            <person name="Bitondi M.M.G."/>
            <person name="Pinheiro D.G."/>
        </authorList>
    </citation>
    <scope>NUCLEOTIDE SEQUENCE</scope>
    <source>
        <strain evidence="3">USP_RPSP 00005682</strain>
        <tissue evidence="3">Whole individual</tissue>
    </source>
</reference>
<comment type="caution">
    <text evidence="3">The sequence shown here is derived from an EMBL/GenBank/DDBJ whole genome shotgun (WGS) entry which is preliminary data.</text>
</comment>
<evidence type="ECO:0000256" key="1">
    <source>
        <dbReference type="SAM" id="MobiDB-lite"/>
    </source>
</evidence>
<accession>A0A833VMK2</accession>
<protein>
    <submittedName>
        <fullName evidence="3">Uncharacterized protein</fullName>
    </submittedName>
</protein>
<name>A0A833VMK2_9HYME</name>
<keyword evidence="2" id="KW-1133">Transmembrane helix</keyword>
<gene>
    <name evidence="3" type="ORF">E2986_06032</name>
</gene>
<sequence length="466" mass="50740">MNVKIFSNTGRQLFDFRKNGFRVDIRVIPSLKNDSAKDDSFPEFPTTDISRCVIDLSLICAKKRLGRFLESIRDLNEIYLLGQNVKLVKTRVINDRRFANDSNDAIERSINDFFDTFVLRITLPRWNGKQEKNQIDVMFDETPGFEGRGKKGGGDKGGKSKGGKCKTMMMAGLMMLKMKLMGVATMKGMMMAGMSLMVSMAMLMQKYMKGGGGGGGHGGGGGQYKEIVLLTKAGGGGGGGGYGGGGGGGYGGGGGGGYGGGGGGGYGGGGGGDYGAPPPSSYGPPSGGGGGWGRSFGKRFITTELEKAEHTMTSKNSSLNAEQFAPRMKSINYHSYRYPFINSNFTRSDWNYSNREELGKHQYLTNNATNVEDDKEMEPLLRSESDTYTIETNPYQSDDSRDYVTDSKPVVNYVDNEHVASTNYVANNYDTSVVHPVYDNEWQPTEEKYSTLNLRKRSTNVKNSFV</sequence>
<dbReference type="Pfam" id="PF07898">
    <property type="entry name" value="DUF1676"/>
    <property type="match status" value="1"/>
</dbReference>
<keyword evidence="4" id="KW-1185">Reference proteome</keyword>
<evidence type="ECO:0000313" key="3">
    <source>
        <dbReference type="EMBL" id="KAF3424481.1"/>
    </source>
</evidence>
<dbReference type="PANTHER" id="PTHR21879">
    <property type="entry name" value="FI03362P-RELATED-RELATED"/>
    <property type="match status" value="1"/>
</dbReference>
<organism evidence="3 4">
    <name type="scientific">Frieseomelitta varia</name>
    <dbReference type="NCBI Taxonomy" id="561572"/>
    <lineage>
        <taxon>Eukaryota</taxon>
        <taxon>Metazoa</taxon>
        <taxon>Ecdysozoa</taxon>
        <taxon>Arthropoda</taxon>
        <taxon>Hexapoda</taxon>
        <taxon>Insecta</taxon>
        <taxon>Pterygota</taxon>
        <taxon>Neoptera</taxon>
        <taxon>Endopterygota</taxon>
        <taxon>Hymenoptera</taxon>
        <taxon>Apocrita</taxon>
        <taxon>Aculeata</taxon>
        <taxon>Apoidea</taxon>
        <taxon>Anthophila</taxon>
        <taxon>Apidae</taxon>
        <taxon>Frieseomelitta</taxon>
    </lineage>
</organism>
<dbReference type="EMBL" id="WNWW01000463">
    <property type="protein sequence ID" value="KAF3424481.1"/>
    <property type="molecule type" value="Genomic_DNA"/>
</dbReference>